<feature type="transmembrane region" description="Helical" evidence="8">
    <location>
        <begin position="42"/>
        <end position="61"/>
    </location>
</feature>
<dbReference type="InterPro" id="IPR050277">
    <property type="entry name" value="Sodium:Solute_Symporter"/>
</dbReference>
<dbReference type="GO" id="GO:0022857">
    <property type="term" value="F:transmembrane transporter activity"/>
    <property type="evidence" value="ECO:0007669"/>
    <property type="project" value="InterPro"/>
</dbReference>
<evidence type="ECO:0000313" key="10">
    <source>
        <dbReference type="Proteomes" id="UP000186777"/>
    </source>
</evidence>
<evidence type="ECO:0000256" key="2">
    <source>
        <dbReference type="ARBA" id="ARBA00006434"/>
    </source>
</evidence>
<feature type="transmembrane region" description="Helical" evidence="8">
    <location>
        <begin position="378"/>
        <end position="402"/>
    </location>
</feature>
<protein>
    <submittedName>
        <fullName evidence="9">Symporter</fullName>
    </submittedName>
</protein>
<evidence type="ECO:0000256" key="6">
    <source>
        <dbReference type="ARBA" id="ARBA00023136"/>
    </source>
</evidence>
<dbReference type="GO" id="GO:0005886">
    <property type="term" value="C:plasma membrane"/>
    <property type="evidence" value="ECO:0007669"/>
    <property type="project" value="TreeGrafter"/>
</dbReference>
<feature type="transmembrane region" description="Helical" evidence="8">
    <location>
        <begin position="73"/>
        <end position="92"/>
    </location>
</feature>
<feature type="transmembrane region" description="Helical" evidence="8">
    <location>
        <begin position="355"/>
        <end position="372"/>
    </location>
</feature>
<keyword evidence="6 8" id="KW-0472">Membrane</keyword>
<dbReference type="InterPro" id="IPR038377">
    <property type="entry name" value="Na/Glc_symporter_sf"/>
</dbReference>
<sequence length="467" mass="49603">MPVSLVILILYIVALFAISWYAKKRSEGNNENFALAGRRLSAPLICVTIIGLAVGGASTIGVSEHAFRVGLSAGWYTIAWALGAIVMGLFMAKKYREQNITTITELIERYHTKGAVILGVFCQIVIQLVIISLQYIAGGSILHAILPDIFDFHTGMIVSAITFIGITFIGGMWSASLSNVLNIILIYVGILAATIIQFKKIGSMDHLAAALPANVPWFSFIDGVGPVTITSWVVTLITVNLSLQSILQISLGAKDAATAKKGFVWGGILMLPVGVLAAFLGLVAKAMYPDAQAALALPQVIVGLQPVLAGVTLAALWAADVSTACNLLLSAGTLFSSDIYKRFVNPQCDQARQLLMTRACIIISGILTLGLAMSVSSILGTIMIGLSLTAAFSVIVIVALFFPQYASKAAGFWTLLTGLVLLVLWQLTPAVRIFPNVIYMEWLVCIAAYAIAAIVCPAKKAVAVEGN</sequence>
<evidence type="ECO:0000256" key="5">
    <source>
        <dbReference type="ARBA" id="ARBA00022989"/>
    </source>
</evidence>
<dbReference type="Pfam" id="PF00474">
    <property type="entry name" value="SSF"/>
    <property type="match status" value="1"/>
</dbReference>
<feature type="transmembrane region" description="Helical" evidence="8">
    <location>
        <begin position="439"/>
        <end position="458"/>
    </location>
</feature>
<dbReference type="PANTHER" id="PTHR48086:SF7">
    <property type="entry name" value="SODIUM-SOLUTE SYMPORTER-RELATED"/>
    <property type="match status" value="1"/>
</dbReference>
<proteinExistence type="inferred from homology"/>
<evidence type="ECO:0000256" key="7">
    <source>
        <dbReference type="RuleBase" id="RU362091"/>
    </source>
</evidence>
<feature type="transmembrane region" description="Helical" evidence="8">
    <location>
        <begin position="6"/>
        <end position="22"/>
    </location>
</feature>
<keyword evidence="5 8" id="KW-1133">Transmembrane helix</keyword>
<evidence type="ECO:0000313" key="9">
    <source>
        <dbReference type="EMBL" id="OLA38914.1"/>
    </source>
</evidence>
<dbReference type="AlphaFoldDB" id="A0A1Q6R949"/>
<evidence type="ECO:0000256" key="3">
    <source>
        <dbReference type="ARBA" id="ARBA00022448"/>
    </source>
</evidence>
<organism evidence="9 10">
    <name type="scientific">Phascolarctobacterium succinatutens</name>
    <dbReference type="NCBI Taxonomy" id="626940"/>
    <lineage>
        <taxon>Bacteria</taxon>
        <taxon>Bacillati</taxon>
        <taxon>Bacillota</taxon>
        <taxon>Negativicutes</taxon>
        <taxon>Acidaminococcales</taxon>
        <taxon>Acidaminococcaceae</taxon>
        <taxon>Phascolarctobacterium</taxon>
    </lineage>
</organism>
<feature type="transmembrane region" description="Helical" evidence="8">
    <location>
        <begin position="263"/>
        <end position="288"/>
    </location>
</feature>
<dbReference type="STRING" id="626940.BHW43_02630"/>
<keyword evidence="4 8" id="KW-0812">Transmembrane</keyword>
<reference evidence="9 10" key="1">
    <citation type="journal article" date="2016" name="Nat. Biotechnol.">
        <title>Measurement of bacterial replication rates in microbial communities.</title>
        <authorList>
            <person name="Brown C.T."/>
            <person name="Olm M.R."/>
            <person name="Thomas B.C."/>
            <person name="Banfield J.F."/>
        </authorList>
    </citation>
    <scope>NUCLEOTIDE SEQUENCE [LARGE SCALE GENOMIC DNA]</scope>
    <source>
        <strain evidence="9">46_33</strain>
    </source>
</reference>
<evidence type="ECO:0000256" key="1">
    <source>
        <dbReference type="ARBA" id="ARBA00004141"/>
    </source>
</evidence>
<dbReference type="Gene3D" id="1.20.1730.10">
    <property type="entry name" value="Sodium/glucose cotransporter"/>
    <property type="match status" value="1"/>
</dbReference>
<evidence type="ECO:0000256" key="8">
    <source>
        <dbReference type="SAM" id="Phobius"/>
    </source>
</evidence>
<evidence type="ECO:0000256" key="4">
    <source>
        <dbReference type="ARBA" id="ARBA00022692"/>
    </source>
</evidence>
<feature type="transmembrane region" description="Helical" evidence="8">
    <location>
        <begin position="180"/>
        <end position="198"/>
    </location>
</feature>
<dbReference type="PROSITE" id="PS50283">
    <property type="entry name" value="NA_SOLUT_SYMP_3"/>
    <property type="match status" value="1"/>
</dbReference>
<accession>A0A1Q6R949</accession>
<dbReference type="RefSeq" id="WP_303679402.1">
    <property type="nucleotide sequence ID" value="NZ_DAWEJP010000001.1"/>
</dbReference>
<feature type="transmembrane region" description="Helical" evidence="8">
    <location>
        <begin position="218"/>
        <end position="243"/>
    </location>
</feature>
<comment type="subcellular location">
    <subcellularLocation>
        <location evidence="1">Membrane</location>
        <topology evidence="1">Multi-pass membrane protein</topology>
    </subcellularLocation>
</comment>
<keyword evidence="3" id="KW-0813">Transport</keyword>
<dbReference type="CDD" id="cd10322">
    <property type="entry name" value="SLC5sbd"/>
    <property type="match status" value="1"/>
</dbReference>
<dbReference type="EMBL" id="MNTG01000005">
    <property type="protein sequence ID" value="OLA38914.1"/>
    <property type="molecule type" value="Genomic_DNA"/>
</dbReference>
<name>A0A1Q6R949_9FIRM</name>
<dbReference type="Proteomes" id="UP000186777">
    <property type="component" value="Unassembled WGS sequence"/>
</dbReference>
<dbReference type="PANTHER" id="PTHR48086">
    <property type="entry name" value="SODIUM/PROLINE SYMPORTER-RELATED"/>
    <property type="match status" value="1"/>
</dbReference>
<dbReference type="InterPro" id="IPR001734">
    <property type="entry name" value="Na/solute_symporter"/>
</dbReference>
<comment type="similarity">
    <text evidence="2 7">Belongs to the sodium:solute symporter (SSF) (TC 2.A.21) family.</text>
</comment>
<comment type="caution">
    <text evidence="9">The sequence shown here is derived from an EMBL/GenBank/DDBJ whole genome shotgun (WGS) entry which is preliminary data.</text>
</comment>
<gene>
    <name evidence="9" type="ORF">BHW43_02630</name>
</gene>
<feature type="transmembrane region" description="Helical" evidence="8">
    <location>
        <begin position="156"/>
        <end position="173"/>
    </location>
</feature>
<feature type="transmembrane region" description="Helical" evidence="8">
    <location>
        <begin position="409"/>
        <end position="427"/>
    </location>
</feature>
<feature type="transmembrane region" description="Helical" evidence="8">
    <location>
        <begin position="113"/>
        <end position="136"/>
    </location>
</feature>